<keyword evidence="11" id="KW-1185">Reference proteome</keyword>
<protein>
    <submittedName>
        <fullName evidence="10">DUF421 domain-containing protein</fullName>
    </submittedName>
</protein>
<proteinExistence type="inferred from homology"/>
<evidence type="ECO:0000256" key="7">
    <source>
        <dbReference type="SAM" id="Phobius"/>
    </source>
</evidence>
<feature type="domain" description="YetF-like N-terminal transmembrane" evidence="9">
    <location>
        <begin position="21"/>
        <end position="86"/>
    </location>
</feature>
<evidence type="ECO:0000256" key="3">
    <source>
        <dbReference type="ARBA" id="ARBA00022475"/>
    </source>
</evidence>
<dbReference type="InterPro" id="IPR007353">
    <property type="entry name" value="DUF421"/>
</dbReference>
<comment type="subcellular location">
    <subcellularLocation>
        <location evidence="1">Cell membrane</location>
        <topology evidence="1">Multi-pass membrane protein</topology>
    </subcellularLocation>
</comment>
<keyword evidence="5 7" id="KW-1133">Transmembrane helix</keyword>
<dbReference type="Proteomes" id="UP001169063">
    <property type="component" value="Unassembled WGS sequence"/>
</dbReference>
<dbReference type="InterPro" id="IPR048454">
    <property type="entry name" value="YetF_N"/>
</dbReference>
<dbReference type="PANTHER" id="PTHR34582:SF6">
    <property type="entry name" value="UPF0702 TRANSMEMBRANE PROTEIN YCAP"/>
    <property type="match status" value="1"/>
</dbReference>
<dbReference type="Pfam" id="PF04239">
    <property type="entry name" value="DUF421"/>
    <property type="match status" value="1"/>
</dbReference>
<dbReference type="PANTHER" id="PTHR34582">
    <property type="entry name" value="UPF0702 TRANSMEMBRANE PROTEIN YCAP"/>
    <property type="match status" value="1"/>
</dbReference>
<comment type="similarity">
    <text evidence="2">Belongs to the UPF0702 family.</text>
</comment>
<feature type="transmembrane region" description="Helical" evidence="7">
    <location>
        <begin position="12"/>
        <end position="31"/>
    </location>
</feature>
<evidence type="ECO:0000256" key="2">
    <source>
        <dbReference type="ARBA" id="ARBA00006448"/>
    </source>
</evidence>
<gene>
    <name evidence="10" type="ORF">Q0812_10120</name>
</gene>
<evidence type="ECO:0000259" key="8">
    <source>
        <dbReference type="Pfam" id="PF04239"/>
    </source>
</evidence>
<keyword evidence="3" id="KW-1003">Cell membrane</keyword>
<evidence type="ECO:0000256" key="4">
    <source>
        <dbReference type="ARBA" id="ARBA00022692"/>
    </source>
</evidence>
<keyword evidence="6 7" id="KW-0472">Membrane</keyword>
<feature type="transmembrane region" description="Helical" evidence="7">
    <location>
        <begin position="68"/>
        <end position="87"/>
    </location>
</feature>
<dbReference type="Gene3D" id="3.30.240.20">
    <property type="entry name" value="bsu07140 like domains"/>
    <property type="match status" value="1"/>
</dbReference>
<reference evidence="10" key="1">
    <citation type="submission" date="2023-07" db="EMBL/GenBank/DDBJ databases">
        <title>Brevundimonas soil sp. nov., isolated from the soil of chemical plant.</title>
        <authorList>
            <person name="Wu N."/>
        </authorList>
    </citation>
    <scope>NUCLEOTIDE SEQUENCE</scope>
    <source>
        <strain evidence="10">XZ-24</strain>
    </source>
</reference>
<evidence type="ECO:0000313" key="11">
    <source>
        <dbReference type="Proteomes" id="UP001169063"/>
    </source>
</evidence>
<dbReference type="InterPro" id="IPR023090">
    <property type="entry name" value="UPF0702_alpha/beta_dom_sf"/>
</dbReference>
<organism evidence="10 11">
    <name type="scientific">Peiella sedimenti</name>
    <dbReference type="NCBI Taxonomy" id="3061083"/>
    <lineage>
        <taxon>Bacteria</taxon>
        <taxon>Pseudomonadati</taxon>
        <taxon>Pseudomonadota</taxon>
        <taxon>Alphaproteobacteria</taxon>
        <taxon>Caulobacterales</taxon>
        <taxon>Caulobacteraceae</taxon>
        <taxon>Peiella</taxon>
    </lineage>
</organism>
<sequence length="160" mass="17049">MDASVFFQSWSGVLRVVVVGVLAYASLIVVLRLTGKRTLSKLNAFDLIVTVALGSTLSSILVSESVALVEGVVALGLLVLLQFAVTWTTVRWPTLRDVVTADPSLLLSDGAPCRRTLRRERVSESEVLQAIRDKGGQALQDAEAVILQSDGSMAVILKGG</sequence>
<dbReference type="Pfam" id="PF20730">
    <property type="entry name" value="YetF_N"/>
    <property type="match status" value="1"/>
</dbReference>
<evidence type="ECO:0000256" key="6">
    <source>
        <dbReference type="ARBA" id="ARBA00023136"/>
    </source>
</evidence>
<name>A0ABT8SMI2_9CAUL</name>
<feature type="transmembrane region" description="Helical" evidence="7">
    <location>
        <begin position="43"/>
        <end position="62"/>
    </location>
</feature>
<evidence type="ECO:0000259" key="9">
    <source>
        <dbReference type="Pfam" id="PF20730"/>
    </source>
</evidence>
<evidence type="ECO:0000256" key="1">
    <source>
        <dbReference type="ARBA" id="ARBA00004651"/>
    </source>
</evidence>
<feature type="domain" description="YetF C-terminal" evidence="8">
    <location>
        <begin position="91"/>
        <end position="159"/>
    </location>
</feature>
<comment type="caution">
    <text evidence="10">The sequence shown here is derived from an EMBL/GenBank/DDBJ whole genome shotgun (WGS) entry which is preliminary data.</text>
</comment>
<evidence type="ECO:0000313" key="10">
    <source>
        <dbReference type="EMBL" id="MDO1559781.1"/>
    </source>
</evidence>
<accession>A0ABT8SMI2</accession>
<keyword evidence="4 7" id="KW-0812">Transmembrane</keyword>
<dbReference type="EMBL" id="JAUKTR010000004">
    <property type="protein sequence ID" value="MDO1559781.1"/>
    <property type="molecule type" value="Genomic_DNA"/>
</dbReference>
<evidence type="ECO:0000256" key="5">
    <source>
        <dbReference type="ARBA" id="ARBA00022989"/>
    </source>
</evidence>
<dbReference type="RefSeq" id="WP_302110214.1">
    <property type="nucleotide sequence ID" value="NZ_JAUKTR010000004.1"/>
</dbReference>